<dbReference type="EMBL" id="JACHGJ010000004">
    <property type="protein sequence ID" value="MBB6480890.1"/>
    <property type="molecule type" value="Genomic_DNA"/>
</dbReference>
<accession>A0A841RD18</accession>
<dbReference type="AlphaFoldDB" id="A0A841RD18"/>
<evidence type="ECO:0000313" key="2">
    <source>
        <dbReference type="EMBL" id="MBB6480902.1"/>
    </source>
</evidence>
<keyword evidence="3" id="KW-1185">Reference proteome</keyword>
<evidence type="ECO:0000313" key="1">
    <source>
        <dbReference type="EMBL" id="MBB6480890.1"/>
    </source>
</evidence>
<dbReference type="Proteomes" id="UP000587760">
    <property type="component" value="Unassembled WGS sequence"/>
</dbReference>
<evidence type="ECO:0000313" key="3">
    <source>
        <dbReference type="Proteomes" id="UP000587760"/>
    </source>
</evidence>
<sequence length="96" mass="10956">MQEIQTFDLYEASYYLSRNCQIVTVEAVDVDGKVNCRLTISGVAIHTLQAAYFSGEAQIKLFDFRRTYAQLHKLVGDAKRKYKLQMKHQRVAGGPL</sequence>
<reference evidence="1 3" key="1">
    <citation type="submission" date="2020-08" db="EMBL/GenBank/DDBJ databases">
        <title>Genomic Encyclopedia of Type Strains, Phase IV (KMG-IV): sequencing the most valuable type-strain genomes for metagenomic binning, comparative biology and taxonomic classification.</title>
        <authorList>
            <person name="Goeker M."/>
        </authorList>
    </citation>
    <scope>NUCLEOTIDE SEQUENCE [LARGE SCALE GENOMIC DNA]</scope>
    <source>
        <strain evidence="1 3">DSM 2461</strain>
    </source>
</reference>
<proteinExistence type="predicted"/>
<dbReference type="EMBL" id="JACHGJ010000004">
    <property type="protein sequence ID" value="MBB6480902.1"/>
    <property type="molecule type" value="Genomic_DNA"/>
</dbReference>
<comment type="caution">
    <text evidence="1">The sequence shown here is derived from an EMBL/GenBank/DDBJ whole genome shotgun (WGS) entry which is preliminary data.</text>
</comment>
<dbReference type="RefSeq" id="WP_184747145.1">
    <property type="nucleotide sequence ID" value="NZ_JACHGJ010000004.1"/>
</dbReference>
<protein>
    <submittedName>
        <fullName evidence="1">Uncharacterized protein</fullName>
    </submittedName>
</protein>
<organism evidence="1 3">
    <name type="scientific">Spirochaeta isovalerica</name>
    <dbReference type="NCBI Taxonomy" id="150"/>
    <lineage>
        <taxon>Bacteria</taxon>
        <taxon>Pseudomonadati</taxon>
        <taxon>Spirochaetota</taxon>
        <taxon>Spirochaetia</taxon>
        <taxon>Spirochaetales</taxon>
        <taxon>Spirochaetaceae</taxon>
        <taxon>Spirochaeta</taxon>
    </lineage>
</organism>
<name>A0A841RD18_9SPIO</name>
<gene>
    <name evidence="1" type="ORF">HNR50_002563</name>
    <name evidence="2" type="ORF">HNR50_002575</name>
</gene>